<dbReference type="OrthoDB" id="605328at2759"/>
<dbReference type="RefSeq" id="XP_044410869.1">
    <property type="nucleotide sequence ID" value="XM_044554934.1"/>
</dbReference>
<organism evidence="3">
    <name type="scientific">Triticum aestivum</name>
    <name type="common">Wheat</name>
    <dbReference type="NCBI Taxonomy" id="4565"/>
    <lineage>
        <taxon>Eukaryota</taxon>
        <taxon>Viridiplantae</taxon>
        <taxon>Streptophyta</taxon>
        <taxon>Embryophyta</taxon>
        <taxon>Tracheophyta</taxon>
        <taxon>Spermatophyta</taxon>
        <taxon>Magnoliopsida</taxon>
        <taxon>Liliopsida</taxon>
        <taxon>Poales</taxon>
        <taxon>Poaceae</taxon>
        <taxon>BOP clade</taxon>
        <taxon>Pooideae</taxon>
        <taxon>Triticodae</taxon>
        <taxon>Triticeae</taxon>
        <taxon>Triticinae</taxon>
        <taxon>Triticum</taxon>
    </lineage>
</organism>
<dbReference type="Gramene" id="TraesLDM6B03G03447910.1">
    <property type="protein sequence ID" value="TraesLDM6B03G03447910.1"/>
    <property type="gene ID" value="TraesLDM6B03G03447910"/>
</dbReference>
<sequence>MTRPRRRRRPRSSAATPAAVEDDDLLSEILLRLPPLPSSLTRASAVCKRWRCLASDPAFSRRFRIHHRRNPPLLGCFQTGTDGISFEPTLEAPNRVPPGRLSLQFNSFVRLLGCRHGLVLILDQTQQLLVWDPFTGHQHRLRIPRKFDPSKSLINGAVLRSAAGDVHFQVVLVVADCDNKLLACVYSTETGVWGTLISTPIPSGNSLHTRVCWEPAVLVGDSLYWILASTTLLNLLQFDLKRKSLAVIQLPADKSYDVLGRFISPEGRFTVTRAEGGGLGLLSVSGFTAQLWKMKTSFDGVASWGMEKTVQLEKLLSMDSEDYLIIQGYAEDNNLAFLWTGRSLFTLKLEPLQCEKLFDTNNWRRHYPFEIVYAAV</sequence>
<dbReference type="AlphaFoldDB" id="A0A3B6PHY5"/>
<dbReference type="PANTHER" id="PTHR32133:SF320">
    <property type="entry name" value="F-BOX DOMAIN-CONTAINING PROTEIN"/>
    <property type="match status" value="1"/>
</dbReference>
<gene>
    <name evidence="3" type="primary">LOC123135741</name>
</gene>
<dbReference type="GeneID" id="123135741"/>
<dbReference type="Pfam" id="PF12937">
    <property type="entry name" value="F-box-like"/>
    <property type="match status" value="1"/>
</dbReference>
<dbReference type="InterPro" id="IPR001810">
    <property type="entry name" value="F-box_dom"/>
</dbReference>
<protein>
    <submittedName>
        <fullName evidence="3">Uncharacterized protein</fullName>
    </submittedName>
</protein>
<feature type="domain" description="F-box protein AT5G49610-like beta-propeller" evidence="2">
    <location>
        <begin position="111"/>
        <end position="368"/>
    </location>
</feature>
<keyword evidence="4" id="KW-1185">Reference proteome</keyword>
<dbReference type="Gramene" id="TraesSYM6B03G03386630.1">
    <property type="protein sequence ID" value="TraesSYM6B03G03386630.1"/>
    <property type="gene ID" value="TraesSYM6B03G03386630"/>
</dbReference>
<dbReference type="PANTHER" id="PTHR32133">
    <property type="entry name" value="OS07G0120400 PROTEIN"/>
    <property type="match status" value="1"/>
</dbReference>
<dbReference type="Gene3D" id="1.20.1280.50">
    <property type="match status" value="1"/>
</dbReference>
<reference evidence="3" key="1">
    <citation type="submission" date="2018-08" db="EMBL/GenBank/DDBJ databases">
        <authorList>
            <person name="Rossello M."/>
        </authorList>
    </citation>
    <scope>NUCLEOTIDE SEQUENCE [LARGE SCALE GENOMIC DNA]</scope>
    <source>
        <strain evidence="3">cv. Chinese Spring</strain>
    </source>
</reference>
<dbReference type="InterPro" id="IPR036047">
    <property type="entry name" value="F-box-like_dom_sf"/>
</dbReference>
<reference evidence="3" key="2">
    <citation type="submission" date="2018-10" db="UniProtKB">
        <authorList>
            <consortium name="EnsemblPlants"/>
        </authorList>
    </citation>
    <scope>IDENTIFICATION</scope>
</reference>
<dbReference type="InterPro" id="IPR056594">
    <property type="entry name" value="AT5G49610-like_b-prop"/>
</dbReference>
<dbReference type="EnsemblPlants" id="TraesCS6B02G075500.1">
    <property type="protein sequence ID" value="TraesCS6B02G075500.1"/>
    <property type="gene ID" value="TraesCS6B02G075500"/>
</dbReference>
<evidence type="ECO:0000259" key="2">
    <source>
        <dbReference type="Pfam" id="PF23635"/>
    </source>
</evidence>
<accession>A0A3B6PHY5</accession>
<evidence type="ECO:0000313" key="4">
    <source>
        <dbReference type="Proteomes" id="UP000019116"/>
    </source>
</evidence>
<evidence type="ECO:0000259" key="1">
    <source>
        <dbReference type="Pfam" id="PF12937"/>
    </source>
</evidence>
<dbReference type="Pfam" id="PF23635">
    <property type="entry name" value="Beta-prop_AT5G49610-like"/>
    <property type="match status" value="1"/>
</dbReference>
<name>A0A3B6PHY5_WHEAT</name>
<dbReference type="SUPFAM" id="SSF81383">
    <property type="entry name" value="F-box domain"/>
    <property type="match status" value="1"/>
</dbReference>
<feature type="domain" description="F-box" evidence="1">
    <location>
        <begin position="23"/>
        <end position="64"/>
    </location>
</feature>
<dbReference type="Gramene" id="TraesCS6B03G0177000.1">
    <property type="protein sequence ID" value="TraesCS6B03G0177000.1.CDS"/>
    <property type="gene ID" value="TraesCS6B03G0177000"/>
</dbReference>
<dbReference type="Proteomes" id="UP000019116">
    <property type="component" value="Chromosome 6B"/>
</dbReference>
<evidence type="ECO:0000313" key="3">
    <source>
        <dbReference type="EnsemblPlants" id="TraesCS6B02G075500.1"/>
    </source>
</evidence>
<dbReference type="Gramene" id="TraesCS6B02G075500.1">
    <property type="protein sequence ID" value="TraesCS6B02G075500.1"/>
    <property type="gene ID" value="TraesCS6B02G075500"/>
</dbReference>
<dbReference type="KEGG" id="taes:123135741"/>
<proteinExistence type="predicted"/>